<keyword evidence="1 5" id="KW-1003">Cell membrane</keyword>
<dbReference type="GO" id="GO:0009425">
    <property type="term" value="C:bacterial-type flagellum basal body"/>
    <property type="evidence" value="ECO:0007669"/>
    <property type="project" value="UniProtKB-SubCell"/>
</dbReference>
<protein>
    <recommendedName>
        <fullName evidence="5">Flagellar protein</fullName>
    </recommendedName>
</protein>
<dbReference type="Proteomes" id="UP000683246">
    <property type="component" value="Chromosome"/>
</dbReference>
<dbReference type="AlphaFoldDB" id="A0A8J8MK96"/>
<dbReference type="KEGG" id="vpy:HZI73_13490"/>
<sequence length="121" mass="14072">MKNPLLLVGQNDWLQLVVLLVLFILVLFGAYFATRLFGNFQIKKGNSRNIQQLESISVGPQKVLQLIKVGEEYLLIGITKDRITFMKEIDPEHIDLSHYTTDKKNQVLPFNKQLERFLKKK</sequence>
<name>A0A8J8MK96_9FIRM</name>
<keyword evidence="5" id="KW-0975">Bacterial flagellum</keyword>
<keyword evidence="2 5" id="KW-0812">Transmembrane</keyword>
<evidence type="ECO:0000256" key="3">
    <source>
        <dbReference type="ARBA" id="ARBA00022989"/>
    </source>
</evidence>
<comment type="similarity">
    <text evidence="5">Belongs to the FliO/MopB family.</text>
</comment>
<keyword evidence="6" id="KW-0282">Flagellum</keyword>
<dbReference type="InterPro" id="IPR022781">
    <property type="entry name" value="Flagellar_biosynth_FliO"/>
</dbReference>
<dbReference type="GO" id="GO:0044781">
    <property type="term" value="P:bacterial-type flagellum organization"/>
    <property type="evidence" value="ECO:0007669"/>
    <property type="project" value="UniProtKB-UniRule"/>
</dbReference>
<proteinExistence type="inferred from homology"/>
<evidence type="ECO:0000313" key="6">
    <source>
        <dbReference type="EMBL" id="QUI23240.1"/>
    </source>
</evidence>
<dbReference type="NCBIfam" id="TIGR03500">
    <property type="entry name" value="FliO_TIGR"/>
    <property type="match status" value="1"/>
</dbReference>
<gene>
    <name evidence="6" type="primary">fliO</name>
    <name evidence="6" type="ORF">HZI73_13490</name>
</gene>
<accession>A0A8J8MK96</accession>
<evidence type="ECO:0000313" key="7">
    <source>
        <dbReference type="Proteomes" id="UP000683246"/>
    </source>
</evidence>
<organism evidence="6 7">
    <name type="scientific">Vallitalea pronyensis</name>
    <dbReference type="NCBI Taxonomy" id="1348613"/>
    <lineage>
        <taxon>Bacteria</taxon>
        <taxon>Bacillati</taxon>
        <taxon>Bacillota</taxon>
        <taxon>Clostridia</taxon>
        <taxon>Lachnospirales</taxon>
        <taxon>Vallitaleaceae</taxon>
        <taxon>Vallitalea</taxon>
    </lineage>
</organism>
<keyword evidence="4 5" id="KW-0472">Membrane</keyword>
<evidence type="ECO:0000256" key="2">
    <source>
        <dbReference type="ARBA" id="ARBA00022692"/>
    </source>
</evidence>
<reference evidence="6" key="1">
    <citation type="submission" date="2020-07" db="EMBL/GenBank/DDBJ databases">
        <title>Vallitalea pronyensis genome.</title>
        <authorList>
            <person name="Postec A."/>
        </authorList>
    </citation>
    <scope>NUCLEOTIDE SEQUENCE</scope>
    <source>
        <strain evidence="6">FatNI3</strain>
    </source>
</reference>
<dbReference type="RefSeq" id="WP_212693920.1">
    <property type="nucleotide sequence ID" value="NZ_CP058649.1"/>
</dbReference>
<evidence type="ECO:0000256" key="1">
    <source>
        <dbReference type="ARBA" id="ARBA00022475"/>
    </source>
</evidence>
<comment type="subcellular location">
    <subcellularLocation>
        <location evidence="5">Cell membrane</location>
    </subcellularLocation>
    <subcellularLocation>
        <location evidence="5">Bacterial flagellum basal body</location>
    </subcellularLocation>
</comment>
<evidence type="ECO:0000256" key="4">
    <source>
        <dbReference type="ARBA" id="ARBA00023136"/>
    </source>
</evidence>
<keyword evidence="6" id="KW-0969">Cilium</keyword>
<keyword evidence="3 5" id="KW-1133">Transmembrane helix</keyword>
<keyword evidence="7" id="KW-1185">Reference proteome</keyword>
<dbReference type="EMBL" id="CP058649">
    <property type="protein sequence ID" value="QUI23240.1"/>
    <property type="molecule type" value="Genomic_DNA"/>
</dbReference>
<dbReference type="Pfam" id="PF04347">
    <property type="entry name" value="FliO"/>
    <property type="match status" value="1"/>
</dbReference>
<feature type="transmembrane region" description="Helical" evidence="5">
    <location>
        <begin position="13"/>
        <end position="34"/>
    </location>
</feature>
<evidence type="ECO:0000256" key="5">
    <source>
        <dbReference type="RuleBase" id="RU362064"/>
    </source>
</evidence>
<dbReference type="GO" id="GO:0005886">
    <property type="term" value="C:plasma membrane"/>
    <property type="evidence" value="ECO:0007669"/>
    <property type="project" value="UniProtKB-SubCell"/>
</dbReference>
<keyword evidence="6" id="KW-0966">Cell projection</keyword>